<evidence type="ECO:0000259" key="2">
    <source>
        <dbReference type="SMART" id="SM01373"/>
    </source>
</evidence>
<dbReference type="PANTHER" id="PTHR11736">
    <property type="entry name" value="MELANOMA-ASSOCIATED ANTIGEN MAGE ANTIGEN"/>
    <property type="match status" value="1"/>
</dbReference>
<feature type="region of interest" description="Disordered" evidence="1">
    <location>
        <begin position="292"/>
        <end position="327"/>
    </location>
</feature>
<evidence type="ECO:0000313" key="3">
    <source>
        <dbReference type="EMBL" id="CZT12378.1"/>
    </source>
</evidence>
<dbReference type="GO" id="GO:0006281">
    <property type="term" value="P:DNA repair"/>
    <property type="evidence" value="ECO:0007669"/>
    <property type="project" value="TreeGrafter"/>
</dbReference>
<dbReference type="STRING" id="914237.A0A1E1LPG0"/>
<dbReference type="AlphaFoldDB" id="A0A1E1LPG0"/>
<dbReference type="Pfam" id="PF01454">
    <property type="entry name" value="MAGE"/>
    <property type="match status" value="1"/>
</dbReference>
<organism evidence="3 4">
    <name type="scientific">Rhynchosporium graminicola</name>
    <dbReference type="NCBI Taxonomy" id="2792576"/>
    <lineage>
        <taxon>Eukaryota</taxon>
        <taxon>Fungi</taxon>
        <taxon>Dikarya</taxon>
        <taxon>Ascomycota</taxon>
        <taxon>Pezizomycotina</taxon>
        <taxon>Leotiomycetes</taxon>
        <taxon>Helotiales</taxon>
        <taxon>Ploettnerulaceae</taxon>
        <taxon>Rhynchosporium</taxon>
    </lineage>
</organism>
<feature type="compositionally biased region" description="Basic and acidic residues" evidence="1">
    <location>
        <begin position="10"/>
        <end position="22"/>
    </location>
</feature>
<evidence type="ECO:0000313" key="4">
    <source>
        <dbReference type="Proteomes" id="UP000178129"/>
    </source>
</evidence>
<accession>A0A1E1LPG0</accession>
<dbReference type="InParanoid" id="A0A1E1LPG0"/>
<dbReference type="EMBL" id="FJUW01000071">
    <property type="protein sequence ID" value="CZT12378.1"/>
    <property type="molecule type" value="Genomic_DNA"/>
</dbReference>
<dbReference type="InterPro" id="IPR037445">
    <property type="entry name" value="MAGE"/>
</dbReference>
<protein>
    <recommendedName>
        <fullName evidence="2">MAGE domain-containing protein</fullName>
    </recommendedName>
</protein>
<feature type="compositionally biased region" description="Acidic residues" evidence="1">
    <location>
        <begin position="34"/>
        <end position="46"/>
    </location>
</feature>
<dbReference type="InterPro" id="IPR002190">
    <property type="entry name" value="MHD_dom"/>
</dbReference>
<reference evidence="4" key="1">
    <citation type="submission" date="2016-03" db="EMBL/GenBank/DDBJ databases">
        <authorList>
            <person name="Ploux O."/>
        </authorList>
    </citation>
    <scope>NUCLEOTIDE SEQUENCE [LARGE SCALE GENOMIC DNA]</scope>
    <source>
        <strain evidence="4">UK7</strain>
    </source>
</reference>
<dbReference type="Gene3D" id="1.10.10.1200">
    <property type="entry name" value="MAGE homology domain, winged helix WH1 motif"/>
    <property type="match status" value="1"/>
</dbReference>
<keyword evidence="4" id="KW-1185">Reference proteome</keyword>
<dbReference type="Gene3D" id="1.10.10.1210">
    <property type="entry name" value="MAGE homology domain, winged helix WH2 motif"/>
    <property type="match status" value="1"/>
</dbReference>
<dbReference type="PANTHER" id="PTHR11736:SF14">
    <property type="entry name" value="NSE3 HOMOLOG, SMC5-SMC6 COMPLEX COMPONENT"/>
    <property type="match status" value="1"/>
</dbReference>
<name>A0A1E1LPG0_9HELO</name>
<dbReference type="GO" id="GO:0005634">
    <property type="term" value="C:nucleus"/>
    <property type="evidence" value="ECO:0007669"/>
    <property type="project" value="TreeGrafter"/>
</dbReference>
<comment type="caution">
    <text evidence="3">The sequence shown here is derived from an EMBL/GenBank/DDBJ whole genome shotgun (WGS) entry which is preliminary data.</text>
</comment>
<gene>
    <name evidence="3" type="ORF">RCO7_09076</name>
</gene>
<dbReference type="InterPro" id="IPR041899">
    <property type="entry name" value="MAGE_WH2"/>
</dbReference>
<proteinExistence type="predicted"/>
<sequence length="327" mass="37187">MPPNARRRSNVREESSEEETRRQTQRGRKRPAESEDESEEEADDGNDTMVVDADLDESQDQVVKKMVRYALACEFQRKSIKRQDISEKVIGKQRGAFKKVFEMAQNQLRTNFGMEMVELPAKEKHTAKEKRAALKTKGTSKPTASYILTTILPSEYRSPEIMPASTIGSQHSEASYIGLCTTIISIIALSPNDTIPDHKLYQYLERLNLDKQTGLGTTDALLTRMMKEQYIYKTIEKTADDETMDWRVGPRGKMEIGNKGIQGLVNEVYAENTPDDLEKRLHRSLGLEAIRINGNGETEHEVDEEEEVSMNGDPGLSRTSNRRQSRR</sequence>
<evidence type="ECO:0000256" key="1">
    <source>
        <dbReference type="SAM" id="MobiDB-lite"/>
    </source>
</evidence>
<feature type="region of interest" description="Disordered" evidence="1">
    <location>
        <begin position="1"/>
        <end position="49"/>
    </location>
</feature>
<dbReference type="FunCoup" id="A0A1E1LPG0">
    <property type="interactions" value="34"/>
</dbReference>
<dbReference type="SMART" id="SM01373">
    <property type="entry name" value="MAGE"/>
    <property type="match status" value="1"/>
</dbReference>
<feature type="domain" description="MAGE" evidence="2">
    <location>
        <begin position="66"/>
        <end position="261"/>
    </location>
</feature>
<dbReference type="InterPro" id="IPR041898">
    <property type="entry name" value="MAGE_WH1"/>
</dbReference>
<dbReference type="Proteomes" id="UP000178129">
    <property type="component" value="Unassembled WGS sequence"/>
</dbReference>